<sequence length="377" mass="42961">MQSTKLTILIADDMDSIAEFIKVQLSSLSNDIDFQRARDGYETYRCAFQSKPDIILLDWEMPEISGMEALRSLKLNPETQDIPIIIISSFSSSDKVKEALEAGAIDYLRKPIETEELIARVRSAMTLASTLKQLKIQKQQLEIEQKKTHHILKNILPAEIVKSLKAGEAIQPRPYRNVTILMADLVNFTEKSTRMSPRKLLDELRIIFTKMDEISQKHNCVRIKTIGDAYMAVSGMFSNSKEHALRAAKAAMEMRKFIQKRNLQNGIQWELRIGLNSGEIIAGFISEHNLSYDIFGDNVNIAARMQTHSGPMQINISESTKKLLEPHFSFVRRVPQRVKGKGMIEMYYLHKPQNDSSLFSQKGRPLRNASISNFDTL</sequence>
<evidence type="ECO:0000259" key="3">
    <source>
        <dbReference type="PROSITE" id="PS50125"/>
    </source>
</evidence>
<evidence type="ECO:0000256" key="1">
    <source>
        <dbReference type="PROSITE-ProRule" id="PRU00169"/>
    </source>
</evidence>
<evidence type="ECO:0000313" key="5">
    <source>
        <dbReference type="Proteomes" id="UP000244956"/>
    </source>
</evidence>
<dbReference type="AlphaFoldDB" id="A0A2U2BE26"/>
<dbReference type="PANTHER" id="PTHR45655:SF13">
    <property type="entry name" value="SOLUBLE GUANYLATE CYCLASE GCY-32-RELATED"/>
    <property type="match status" value="1"/>
</dbReference>
<name>A0A2U2BE26_9BACT</name>
<dbReference type="PANTHER" id="PTHR45655">
    <property type="entry name" value="GUANYLATE CYCLASE SOLUBLE SUBUNIT BETA-2"/>
    <property type="match status" value="1"/>
</dbReference>
<reference evidence="4 5" key="1">
    <citation type="submission" date="2018-05" db="EMBL/GenBank/DDBJ databases">
        <title>Marinilabilia rubrum sp. nov., isolated from saltern sediment.</title>
        <authorList>
            <person name="Zhang R."/>
        </authorList>
    </citation>
    <scope>NUCLEOTIDE SEQUENCE [LARGE SCALE GENOMIC DNA]</scope>
    <source>
        <strain evidence="4 5">WTE16</strain>
    </source>
</reference>
<protein>
    <submittedName>
        <fullName evidence="4">Adenylate/guanylate cyclase domain-containing response regulator</fullName>
    </submittedName>
</protein>
<dbReference type="Pfam" id="PF00211">
    <property type="entry name" value="Guanylate_cyc"/>
    <property type="match status" value="1"/>
</dbReference>
<accession>A0A2U2BE26</accession>
<evidence type="ECO:0000313" key="4">
    <source>
        <dbReference type="EMBL" id="PWE01324.1"/>
    </source>
</evidence>
<dbReference type="Gene3D" id="3.40.50.2300">
    <property type="match status" value="1"/>
</dbReference>
<dbReference type="Pfam" id="PF00072">
    <property type="entry name" value="Response_reg"/>
    <property type="match status" value="1"/>
</dbReference>
<dbReference type="GO" id="GO:0004016">
    <property type="term" value="F:adenylate cyclase activity"/>
    <property type="evidence" value="ECO:0007669"/>
    <property type="project" value="UniProtKB-ARBA"/>
</dbReference>
<dbReference type="Gene3D" id="3.30.70.1230">
    <property type="entry name" value="Nucleotide cyclase"/>
    <property type="match status" value="1"/>
</dbReference>
<organism evidence="4 5">
    <name type="scientific">Marinilabilia rubra</name>
    <dbReference type="NCBI Taxonomy" id="2162893"/>
    <lineage>
        <taxon>Bacteria</taxon>
        <taxon>Pseudomonadati</taxon>
        <taxon>Bacteroidota</taxon>
        <taxon>Bacteroidia</taxon>
        <taxon>Marinilabiliales</taxon>
        <taxon>Marinilabiliaceae</taxon>
        <taxon>Marinilabilia</taxon>
    </lineage>
</organism>
<dbReference type="GO" id="GO:0070482">
    <property type="term" value="P:response to oxygen levels"/>
    <property type="evidence" value="ECO:0007669"/>
    <property type="project" value="TreeGrafter"/>
</dbReference>
<keyword evidence="1" id="KW-0597">Phosphoprotein</keyword>
<dbReference type="SUPFAM" id="SSF55073">
    <property type="entry name" value="Nucleotide cyclase"/>
    <property type="match status" value="1"/>
</dbReference>
<dbReference type="SMART" id="SM00448">
    <property type="entry name" value="REC"/>
    <property type="match status" value="1"/>
</dbReference>
<dbReference type="SMART" id="SM00044">
    <property type="entry name" value="CYCc"/>
    <property type="match status" value="1"/>
</dbReference>
<evidence type="ECO:0000259" key="2">
    <source>
        <dbReference type="PROSITE" id="PS50110"/>
    </source>
</evidence>
<dbReference type="InterPro" id="IPR029787">
    <property type="entry name" value="Nucleotide_cyclase"/>
</dbReference>
<feature type="domain" description="Guanylate cyclase" evidence="3">
    <location>
        <begin position="179"/>
        <end position="306"/>
    </location>
</feature>
<dbReference type="GO" id="GO:0000160">
    <property type="term" value="P:phosphorelay signal transduction system"/>
    <property type="evidence" value="ECO:0007669"/>
    <property type="project" value="InterPro"/>
</dbReference>
<dbReference type="SUPFAM" id="SSF52172">
    <property type="entry name" value="CheY-like"/>
    <property type="match status" value="1"/>
</dbReference>
<dbReference type="PROSITE" id="PS50125">
    <property type="entry name" value="GUANYLATE_CYCLASE_2"/>
    <property type="match status" value="1"/>
</dbReference>
<dbReference type="GO" id="GO:0004383">
    <property type="term" value="F:guanylate cyclase activity"/>
    <property type="evidence" value="ECO:0007669"/>
    <property type="project" value="TreeGrafter"/>
</dbReference>
<feature type="domain" description="Response regulatory" evidence="2">
    <location>
        <begin position="7"/>
        <end position="125"/>
    </location>
</feature>
<dbReference type="InterPro" id="IPR011006">
    <property type="entry name" value="CheY-like_superfamily"/>
</dbReference>
<dbReference type="OrthoDB" id="9763484at2"/>
<dbReference type="InterPro" id="IPR001789">
    <property type="entry name" value="Sig_transdc_resp-reg_receiver"/>
</dbReference>
<proteinExistence type="predicted"/>
<dbReference type="Proteomes" id="UP000244956">
    <property type="component" value="Unassembled WGS sequence"/>
</dbReference>
<keyword evidence="5" id="KW-1185">Reference proteome</keyword>
<dbReference type="RefSeq" id="WP_109262774.1">
    <property type="nucleotide sequence ID" value="NZ_QEWP01000001.1"/>
</dbReference>
<dbReference type="GO" id="GO:0008074">
    <property type="term" value="C:guanylate cyclase complex, soluble"/>
    <property type="evidence" value="ECO:0007669"/>
    <property type="project" value="TreeGrafter"/>
</dbReference>
<feature type="modified residue" description="4-aspartylphosphate" evidence="1">
    <location>
        <position position="58"/>
    </location>
</feature>
<dbReference type="PROSITE" id="PS50110">
    <property type="entry name" value="RESPONSE_REGULATORY"/>
    <property type="match status" value="1"/>
</dbReference>
<gene>
    <name evidence="4" type="ORF">DDZ16_02225</name>
</gene>
<dbReference type="InterPro" id="IPR001054">
    <property type="entry name" value="A/G_cyclase"/>
</dbReference>
<dbReference type="CDD" id="cd07302">
    <property type="entry name" value="CHD"/>
    <property type="match status" value="1"/>
</dbReference>
<dbReference type="EMBL" id="QEWP01000001">
    <property type="protein sequence ID" value="PWE01324.1"/>
    <property type="molecule type" value="Genomic_DNA"/>
</dbReference>
<comment type="caution">
    <text evidence="4">The sequence shown here is derived from an EMBL/GenBank/DDBJ whole genome shotgun (WGS) entry which is preliminary data.</text>
</comment>
<dbReference type="GO" id="GO:0019934">
    <property type="term" value="P:cGMP-mediated signaling"/>
    <property type="evidence" value="ECO:0007669"/>
    <property type="project" value="TreeGrafter"/>
</dbReference>